<comment type="caution">
    <text evidence="1">The sequence shown here is derived from an EMBL/GenBank/DDBJ whole genome shotgun (WGS) entry which is preliminary data.</text>
</comment>
<organism evidence="1 2">
    <name type="scientific">Sphingomonas desiccabilis</name>
    <dbReference type="NCBI Taxonomy" id="429134"/>
    <lineage>
        <taxon>Bacteria</taxon>
        <taxon>Pseudomonadati</taxon>
        <taxon>Pseudomonadota</taxon>
        <taxon>Alphaproteobacteria</taxon>
        <taxon>Sphingomonadales</taxon>
        <taxon>Sphingomonadaceae</taxon>
        <taxon>Sphingomonas</taxon>
    </lineage>
</organism>
<gene>
    <name evidence="1" type="ORF">EO081_05595</name>
</gene>
<accession>A0A4Q2IWV7</accession>
<evidence type="ECO:0000313" key="2">
    <source>
        <dbReference type="Proteomes" id="UP000292347"/>
    </source>
</evidence>
<reference evidence="1 2" key="1">
    <citation type="submission" date="2019-01" db="EMBL/GenBank/DDBJ databases">
        <title>Sphingomonas mucosissima sp. nov. and Sphingomonas desiccabilis sp. nov., from biological soil crusts in the Colorado Plateau, USA.</title>
        <authorList>
            <person name="Zhu D."/>
        </authorList>
    </citation>
    <scope>NUCLEOTIDE SEQUENCE [LARGE SCALE GENOMIC DNA]</scope>
    <source>
        <strain evidence="1 2">CP1D</strain>
    </source>
</reference>
<evidence type="ECO:0000313" key="1">
    <source>
        <dbReference type="EMBL" id="RXZ35115.1"/>
    </source>
</evidence>
<name>A0A4Q2IWV7_9SPHN</name>
<dbReference type="CDD" id="cd01324">
    <property type="entry name" value="cbb3_Oxidase_CcoQ"/>
    <property type="match status" value="1"/>
</dbReference>
<dbReference type="InterPro" id="IPR008621">
    <property type="entry name" value="Cbb3-typ_cyt_oxidase_comp"/>
</dbReference>
<proteinExistence type="predicted"/>
<protein>
    <submittedName>
        <fullName evidence="1">Cbb3-type cytochrome c oxidase subunit 3</fullName>
    </submittedName>
</protein>
<keyword evidence="2" id="KW-1185">Reference proteome</keyword>
<dbReference type="Proteomes" id="UP000292347">
    <property type="component" value="Unassembled WGS sequence"/>
</dbReference>
<sequence>MNYSALRHFADSYGLVFMSVVFLVLVGWTFRRNAGKHHDQAAHSIFEEEDRSDG</sequence>
<dbReference type="RefSeq" id="WP_129340892.1">
    <property type="nucleotide sequence ID" value="NZ_JACIDD010000001.1"/>
</dbReference>
<dbReference type="AlphaFoldDB" id="A0A4Q2IWV7"/>
<dbReference type="Pfam" id="PF05545">
    <property type="entry name" value="FixQ"/>
    <property type="match status" value="1"/>
</dbReference>
<dbReference type="EMBL" id="SDPT01000001">
    <property type="protein sequence ID" value="RXZ35115.1"/>
    <property type="molecule type" value="Genomic_DNA"/>
</dbReference>